<keyword evidence="3" id="KW-1185">Reference proteome</keyword>
<dbReference type="Gramene" id="TuG1812G0600000719.01.T01">
    <property type="protein sequence ID" value="TuG1812G0600000719.01.T01.cds464190"/>
    <property type="gene ID" value="TuG1812G0600000719.01"/>
</dbReference>
<dbReference type="EnsemblPlants" id="TuG1812G0600000719.01.T01">
    <property type="protein sequence ID" value="TuG1812G0600000719.01.T01.cds464190"/>
    <property type="gene ID" value="TuG1812G0600000719.01"/>
</dbReference>
<reference evidence="2" key="2">
    <citation type="submission" date="2018-03" db="EMBL/GenBank/DDBJ databases">
        <title>The Triticum urartu genome reveals the dynamic nature of wheat genome evolution.</title>
        <authorList>
            <person name="Ling H."/>
            <person name="Ma B."/>
            <person name="Shi X."/>
            <person name="Liu H."/>
            <person name="Dong L."/>
            <person name="Sun H."/>
            <person name="Cao Y."/>
            <person name="Gao Q."/>
            <person name="Zheng S."/>
            <person name="Li Y."/>
            <person name="Yu Y."/>
            <person name="Du H."/>
            <person name="Qi M."/>
            <person name="Li Y."/>
            <person name="Yu H."/>
            <person name="Cui Y."/>
            <person name="Wang N."/>
            <person name="Chen C."/>
            <person name="Wu H."/>
            <person name="Zhao Y."/>
            <person name="Zhang J."/>
            <person name="Li Y."/>
            <person name="Zhou W."/>
            <person name="Zhang B."/>
            <person name="Hu W."/>
            <person name="Eijk M."/>
            <person name="Tang J."/>
            <person name="Witsenboer H."/>
            <person name="Zhao S."/>
            <person name="Li Z."/>
            <person name="Zhang A."/>
            <person name="Wang D."/>
            <person name="Liang C."/>
        </authorList>
    </citation>
    <scope>NUCLEOTIDE SEQUENCE [LARGE SCALE GENOMIC DNA]</scope>
    <source>
        <strain evidence="2">cv. G1812</strain>
    </source>
</reference>
<name>A0A8R7UQU4_TRIUA</name>
<reference evidence="3" key="1">
    <citation type="journal article" date="2013" name="Nature">
        <title>Draft genome of the wheat A-genome progenitor Triticum urartu.</title>
        <authorList>
            <person name="Ling H.Q."/>
            <person name="Zhao S."/>
            <person name="Liu D."/>
            <person name="Wang J."/>
            <person name="Sun H."/>
            <person name="Zhang C."/>
            <person name="Fan H."/>
            <person name="Li D."/>
            <person name="Dong L."/>
            <person name="Tao Y."/>
            <person name="Gao C."/>
            <person name="Wu H."/>
            <person name="Li Y."/>
            <person name="Cui Y."/>
            <person name="Guo X."/>
            <person name="Zheng S."/>
            <person name="Wang B."/>
            <person name="Yu K."/>
            <person name="Liang Q."/>
            <person name="Yang W."/>
            <person name="Lou X."/>
            <person name="Chen J."/>
            <person name="Feng M."/>
            <person name="Jian J."/>
            <person name="Zhang X."/>
            <person name="Luo G."/>
            <person name="Jiang Y."/>
            <person name="Liu J."/>
            <person name="Wang Z."/>
            <person name="Sha Y."/>
            <person name="Zhang B."/>
            <person name="Wu H."/>
            <person name="Tang D."/>
            <person name="Shen Q."/>
            <person name="Xue P."/>
            <person name="Zou S."/>
            <person name="Wang X."/>
            <person name="Liu X."/>
            <person name="Wang F."/>
            <person name="Yang Y."/>
            <person name="An X."/>
            <person name="Dong Z."/>
            <person name="Zhang K."/>
            <person name="Zhang X."/>
            <person name="Luo M.C."/>
            <person name="Dvorak J."/>
            <person name="Tong Y."/>
            <person name="Wang J."/>
            <person name="Yang H."/>
            <person name="Li Z."/>
            <person name="Wang D."/>
            <person name="Zhang A."/>
            <person name="Wang J."/>
        </authorList>
    </citation>
    <scope>NUCLEOTIDE SEQUENCE</scope>
    <source>
        <strain evidence="3">cv. G1812</strain>
    </source>
</reference>
<protein>
    <submittedName>
        <fullName evidence="2">Uncharacterized protein</fullName>
    </submittedName>
</protein>
<evidence type="ECO:0000256" key="1">
    <source>
        <dbReference type="SAM" id="MobiDB-lite"/>
    </source>
</evidence>
<sequence length="61" mass="6595">MEDWCTKRSSLPSSGEMKPNPLVSLNHLTVPFIRASIAIAAPETLPTNCFFFSLPGACAID</sequence>
<reference evidence="2" key="3">
    <citation type="submission" date="2022-06" db="UniProtKB">
        <authorList>
            <consortium name="EnsemblPlants"/>
        </authorList>
    </citation>
    <scope>IDENTIFICATION</scope>
</reference>
<evidence type="ECO:0000313" key="2">
    <source>
        <dbReference type="EnsemblPlants" id="TuG1812G0600000719.01.T01.cds464190"/>
    </source>
</evidence>
<feature type="region of interest" description="Disordered" evidence="1">
    <location>
        <begin position="1"/>
        <end position="20"/>
    </location>
</feature>
<accession>A0A8R7UQU4</accession>
<dbReference type="Proteomes" id="UP000015106">
    <property type="component" value="Chromosome 6"/>
</dbReference>
<evidence type="ECO:0000313" key="3">
    <source>
        <dbReference type="Proteomes" id="UP000015106"/>
    </source>
</evidence>
<proteinExistence type="predicted"/>
<dbReference type="AlphaFoldDB" id="A0A8R7UQU4"/>
<gene>
    <name evidence="2" type="primary">LOC125513341</name>
</gene>
<organism evidence="2 3">
    <name type="scientific">Triticum urartu</name>
    <name type="common">Red wild einkorn</name>
    <name type="synonym">Crithodium urartu</name>
    <dbReference type="NCBI Taxonomy" id="4572"/>
    <lineage>
        <taxon>Eukaryota</taxon>
        <taxon>Viridiplantae</taxon>
        <taxon>Streptophyta</taxon>
        <taxon>Embryophyta</taxon>
        <taxon>Tracheophyta</taxon>
        <taxon>Spermatophyta</taxon>
        <taxon>Magnoliopsida</taxon>
        <taxon>Liliopsida</taxon>
        <taxon>Poales</taxon>
        <taxon>Poaceae</taxon>
        <taxon>BOP clade</taxon>
        <taxon>Pooideae</taxon>
        <taxon>Triticodae</taxon>
        <taxon>Triticeae</taxon>
        <taxon>Triticinae</taxon>
        <taxon>Triticum</taxon>
    </lineage>
</organism>